<name>H0I429_9HYPH</name>
<gene>
    <name evidence="1" type="ORF">MAXJ12_36251</name>
</gene>
<accession>H0I429</accession>
<keyword evidence="2" id="KW-1185">Reference proteome</keyword>
<dbReference type="Proteomes" id="UP000003250">
    <property type="component" value="Unassembled WGS sequence"/>
</dbReference>
<evidence type="ECO:0000313" key="2">
    <source>
        <dbReference type="Proteomes" id="UP000003250"/>
    </source>
</evidence>
<organism evidence="1 2">
    <name type="scientific">Mesorhizobium alhagi CCNWXJ12-2</name>
    <dbReference type="NCBI Taxonomy" id="1107882"/>
    <lineage>
        <taxon>Bacteria</taxon>
        <taxon>Pseudomonadati</taxon>
        <taxon>Pseudomonadota</taxon>
        <taxon>Alphaproteobacteria</taxon>
        <taxon>Hyphomicrobiales</taxon>
        <taxon>Phyllobacteriaceae</taxon>
        <taxon>Allomesorhizobium</taxon>
    </lineage>
</organism>
<proteinExistence type="predicted"/>
<dbReference type="EMBL" id="AHAM01000344">
    <property type="protein sequence ID" value="EHK52269.1"/>
    <property type="molecule type" value="Genomic_DNA"/>
</dbReference>
<evidence type="ECO:0000313" key="1">
    <source>
        <dbReference type="EMBL" id="EHK52269.1"/>
    </source>
</evidence>
<reference evidence="1 2" key="1">
    <citation type="journal article" date="2012" name="J. Bacteriol.">
        <title>Draft Genome Sequence of Mesorhizobium alhagi CCNWXJ12-2T, a Novel Salt-Resistant Species Isolated from the Desert of Northwestern China.</title>
        <authorList>
            <person name="Zhou M."/>
            <person name="Chen W."/>
            <person name="Chen H."/>
            <person name="Wei G."/>
        </authorList>
    </citation>
    <scope>NUCLEOTIDE SEQUENCE [LARGE SCALE GENOMIC DNA]</scope>
    <source>
        <strain evidence="1 2">CCNWXJ12-2</strain>
    </source>
</reference>
<dbReference type="AlphaFoldDB" id="H0I429"/>
<dbReference type="PATRIC" id="fig|1107882.3.peg.6977"/>
<sequence length="31" mass="3488">MNDEVFKRFTAEEDAFNQAMVSNDVARSPPA</sequence>
<protein>
    <submittedName>
        <fullName evidence="1">Uncharacterized protein</fullName>
    </submittedName>
</protein>